<evidence type="ECO:0000313" key="5">
    <source>
        <dbReference type="EMBL" id="CDX00927.1"/>
    </source>
</evidence>
<dbReference type="Gene3D" id="1.10.10.10">
    <property type="entry name" value="Winged helix-like DNA-binding domain superfamily/Winged helix DNA-binding domain"/>
    <property type="match status" value="1"/>
</dbReference>
<evidence type="ECO:0000256" key="2">
    <source>
        <dbReference type="ARBA" id="ARBA00023125"/>
    </source>
</evidence>
<dbReference type="InterPro" id="IPR023187">
    <property type="entry name" value="Tscrpt_reg_MarR-type_CS"/>
</dbReference>
<dbReference type="Pfam" id="PF12802">
    <property type="entry name" value="MarR_2"/>
    <property type="match status" value="1"/>
</dbReference>
<keyword evidence="2" id="KW-0238">DNA-binding</keyword>
<dbReference type="RefSeq" id="WP_005814104.1">
    <property type="nucleotide sequence ID" value="NZ_CABKQQ010000051.1"/>
</dbReference>
<evidence type="ECO:0000313" key="7">
    <source>
        <dbReference type="Proteomes" id="UP000054623"/>
    </source>
</evidence>
<dbReference type="PANTHER" id="PTHR33164">
    <property type="entry name" value="TRANSCRIPTIONAL REGULATOR, MARR FAMILY"/>
    <property type="match status" value="1"/>
</dbReference>
<dbReference type="GO" id="GO:0003677">
    <property type="term" value="F:DNA binding"/>
    <property type="evidence" value="ECO:0007669"/>
    <property type="project" value="UniProtKB-KW"/>
</dbReference>
<dbReference type="OrthoDB" id="9799663at2"/>
<dbReference type="EMBL" id="LOCK01000039">
    <property type="protein sequence ID" value="KTE90363.1"/>
    <property type="molecule type" value="Genomic_DNA"/>
</dbReference>
<evidence type="ECO:0000313" key="6">
    <source>
        <dbReference type="EMBL" id="KTE90363.1"/>
    </source>
</evidence>
<reference evidence="6 7" key="2">
    <citation type="submission" date="2015-12" db="EMBL/GenBank/DDBJ databases">
        <title>Draft Genome Sequence of Desulfitobacterium hafniense Strain DH, a Sulfate-reducing Bacterium Isolated from Paddy Soils.</title>
        <authorList>
            <person name="Bao P."/>
            <person name="Zhang X."/>
            <person name="Li G."/>
        </authorList>
    </citation>
    <scope>NUCLEOTIDE SEQUENCE [LARGE SCALE GENOMIC DNA]</scope>
    <source>
        <strain evidence="6 7">DH</strain>
    </source>
</reference>
<feature type="domain" description="HTH marR-type" evidence="4">
    <location>
        <begin position="1"/>
        <end position="152"/>
    </location>
</feature>
<dbReference type="InterPro" id="IPR039422">
    <property type="entry name" value="MarR/SlyA-like"/>
</dbReference>
<dbReference type="PRINTS" id="PR00598">
    <property type="entry name" value="HTHMARR"/>
</dbReference>
<evidence type="ECO:0000259" key="4">
    <source>
        <dbReference type="PROSITE" id="PS50995"/>
    </source>
</evidence>
<dbReference type="InterPro" id="IPR000835">
    <property type="entry name" value="HTH_MarR-typ"/>
</dbReference>
<dbReference type="PROSITE" id="PS50995">
    <property type="entry name" value="HTH_MARR_2"/>
    <property type="match status" value="1"/>
</dbReference>
<keyword evidence="1" id="KW-0805">Transcription regulation</keyword>
<dbReference type="InterPro" id="IPR036388">
    <property type="entry name" value="WH-like_DNA-bd_sf"/>
</dbReference>
<name>A0A098AXU3_DESHA</name>
<dbReference type="SUPFAM" id="SSF46785">
    <property type="entry name" value="Winged helix' DNA-binding domain"/>
    <property type="match status" value="1"/>
</dbReference>
<dbReference type="Proteomes" id="UP000054623">
    <property type="component" value="Unassembled WGS sequence"/>
</dbReference>
<dbReference type="GO" id="GO:0003700">
    <property type="term" value="F:DNA-binding transcription factor activity"/>
    <property type="evidence" value="ECO:0007669"/>
    <property type="project" value="InterPro"/>
</dbReference>
<dbReference type="GO" id="GO:0006950">
    <property type="term" value="P:response to stress"/>
    <property type="evidence" value="ECO:0007669"/>
    <property type="project" value="TreeGrafter"/>
</dbReference>
<dbReference type="PATRIC" id="fig|49338.4.peg.1125"/>
<keyword evidence="3" id="KW-0804">Transcription</keyword>
<gene>
    <name evidence="6" type="ORF">AT727_07140</name>
    <name evidence="5" type="ORF">DPCES_1040</name>
</gene>
<evidence type="ECO:0000256" key="1">
    <source>
        <dbReference type="ARBA" id="ARBA00023015"/>
    </source>
</evidence>
<accession>A0A098AXU3</accession>
<dbReference type="PROSITE" id="PS01117">
    <property type="entry name" value="HTH_MARR_1"/>
    <property type="match status" value="1"/>
</dbReference>
<evidence type="ECO:0000256" key="3">
    <source>
        <dbReference type="ARBA" id="ARBA00023163"/>
    </source>
</evidence>
<organism evidence="5">
    <name type="scientific">Desulfitobacterium hafniense</name>
    <name type="common">Desulfitobacterium frappieri</name>
    <dbReference type="NCBI Taxonomy" id="49338"/>
    <lineage>
        <taxon>Bacteria</taxon>
        <taxon>Bacillati</taxon>
        <taxon>Bacillota</taxon>
        <taxon>Clostridia</taxon>
        <taxon>Eubacteriales</taxon>
        <taxon>Desulfitobacteriaceae</taxon>
        <taxon>Desulfitobacterium</taxon>
    </lineage>
</organism>
<dbReference type="SMART" id="SM00347">
    <property type="entry name" value="HTH_MARR"/>
    <property type="match status" value="1"/>
</dbReference>
<sequence length="163" mass="18452">MKETIDKETIAVDDKMLEQIDAYYDFWFQINDIYRIWAQKHNTNETTVFILQVIDTGAPFCTQNEIGSKLFLPKQTVSIVLSGLEKKGYIVREPNPSDRRNKIVKFTEQGARYARGLLDELKAMELEAFASIAPEKRLAISETFALLAGSLSKASLKISCPPC</sequence>
<proteinExistence type="predicted"/>
<reference evidence="5" key="1">
    <citation type="submission" date="2014-07" db="EMBL/GenBank/DDBJ databases">
        <authorList>
            <person name="Hornung V.Bastian."/>
        </authorList>
    </citation>
    <scope>NUCLEOTIDE SEQUENCE</scope>
    <source>
        <strain evidence="5">PCE-S</strain>
    </source>
</reference>
<dbReference type="PANTHER" id="PTHR33164:SF43">
    <property type="entry name" value="HTH-TYPE TRANSCRIPTIONAL REPRESSOR YETL"/>
    <property type="match status" value="1"/>
</dbReference>
<protein>
    <submittedName>
        <fullName evidence="6">MarR family transcriptional regulator</fullName>
    </submittedName>
    <submittedName>
        <fullName evidence="5">Transcriptional regulator, MarR</fullName>
    </submittedName>
</protein>
<dbReference type="InterPro" id="IPR036390">
    <property type="entry name" value="WH_DNA-bd_sf"/>
</dbReference>
<dbReference type="AlphaFoldDB" id="A0A098AXU3"/>
<dbReference type="EMBL" id="LK996017">
    <property type="protein sequence ID" value="CDX00927.1"/>
    <property type="molecule type" value="Genomic_DNA"/>
</dbReference>